<reference evidence="1 2" key="1">
    <citation type="submission" date="2020-02" db="EMBL/GenBank/DDBJ databases">
        <title>Aliifodinibius halophilus 2W32, complete genome.</title>
        <authorList>
            <person name="Li Y."/>
            <person name="Wu S."/>
        </authorList>
    </citation>
    <scope>NUCLEOTIDE SEQUENCE [LARGE SCALE GENOMIC DNA]</scope>
    <source>
        <strain evidence="1 2">2W32</strain>
    </source>
</reference>
<evidence type="ECO:0000313" key="1">
    <source>
        <dbReference type="EMBL" id="NGP87636.1"/>
    </source>
</evidence>
<dbReference type="RefSeq" id="WP_165266577.1">
    <property type="nucleotide sequence ID" value="NZ_JAALLS010000004.1"/>
</dbReference>
<dbReference type="Proteomes" id="UP000479132">
    <property type="component" value="Unassembled WGS sequence"/>
</dbReference>
<dbReference type="Gene3D" id="2.120.10.30">
    <property type="entry name" value="TolB, C-terminal domain"/>
    <property type="match status" value="1"/>
</dbReference>
<organism evidence="1 2">
    <name type="scientific">Fodinibius halophilus</name>
    <dbReference type="NCBI Taxonomy" id="1736908"/>
    <lineage>
        <taxon>Bacteria</taxon>
        <taxon>Pseudomonadati</taxon>
        <taxon>Balneolota</taxon>
        <taxon>Balneolia</taxon>
        <taxon>Balneolales</taxon>
        <taxon>Balneolaceae</taxon>
        <taxon>Fodinibius</taxon>
    </lineage>
</organism>
<dbReference type="EMBL" id="JAALLS010000004">
    <property type="protein sequence ID" value="NGP87636.1"/>
    <property type="molecule type" value="Genomic_DNA"/>
</dbReference>
<proteinExistence type="predicted"/>
<dbReference type="InterPro" id="IPR011042">
    <property type="entry name" value="6-blade_b-propeller_TolB-like"/>
</dbReference>
<protein>
    <submittedName>
        <fullName evidence="1">6-bladed beta-propeller</fullName>
    </submittedName>
</protein>
<keyword evidence="2" id="KW-1185">Reference proteome</keyword>
<dbReference type="AlphaFoldDB" id="A0A6M1SVM8"/>
<dbReference type="Pfam" id="PF17170">
    <property type="entry name" value="DUF5128"/>
    <property type="match status" value="1"/>
</dbReference>
<gene>
    <name evidence="1" type="ORF">G3569_04665</name>
</gene>
<accession>A0A6M1SVM8</accession>
<evidence type="ECO:0000313" key="2">
    <source>
        <dbReference type="Proteomes" id="UP000479132"/>
    </source>
</evidence>
<comment type="caution">
    <text evidence="1">The sequence shown here is derived from an EMBL/GenBank/DDBJ whole genome shotgun (WGS) entry which is preliminary data.</text>
</comment>
<sequence>MNIIENLRPNPLCIAFFLALFLVTSNNNAFSQYAKQNPSKAFKDLFVKNKEIFISIDENTLLDRPVSILQTKNDQLIWGEKEGIKVFDQSGALIKKVELSGRGPGELIRASQYNLTESNITILDASQLKVIVLNNDCEFQHEFLVAKNRTKLHAKSSKGNYYTLNELMLNSETPALSKYDSTGTKIAEWGIVPLTAKTQRANQNGGGITSDGRGNIYYSYQGDFRIWKLNTSENSISIFKNKPSYFKPISQKELQTTQRARKLFYLGYKGTRLTGLFFLKPNIILQQFETGNPFNKPKEELTYYLEIWNTSGEKLASKIEIPYPIAWVDQNSITLPTMYPSKILQQKGEIKAFKTFTIQISK</sequence>
<name>A0A6M1SVM8_9BACT</name>